<organism evidence="1 3">
    <name type="scientific">Carya illinoinensis</name>
    <name type="common">Pecan</name>
    <dbReference type="NCBI Taxonomy" id="32201"/>
    <lineage>
        <taxon>Eukaryota</taxon>
        <taxon>Viridiplantae</taxon>
        <taxon>Streptophyta</taxon>
        <taxon>Embryophyta</taxon>
        <taxon>Tracheophyta</taxon>
        <taxon>Spermatophyta</taxon>
        <taxon>Magnoliopsida</taxon>
        <taxon>eudicotyledons</taxon>
        <taxon>Gunneridae</taxon>
        <taxon>Pentapetalae</taxon>
        <taxon>rosids</taxon>
        <taxon>fabids</taxon>
        <taxon>Fagales</taxon>
        <taxon>Juglandaceae</taxon>
        <taxon>Carya</taxon>
    </lineage>
</organism>
<dbReference type="Proteomes" id="UP000811609">
    <property type="component" value="Chromosome 11"/>
</dbReference>
<protein>
    <submittedName>
        <fullName evidence="1">Uncharacterized protein</fullName>
    </submittedName>
</protein>
<keyword evidence="3" id="KW-1185">Reference proteome</keyword>
<dbReference type="Pfam" id="PF14009">
    <property type="entry name" value="PADRE"/>
    <property type="match status" value="1"/>
</dbReference>
<evidence type="ECO:0000313" key="3">
    <source>
        <dbReference type="Proteomes" id="UP000811609"/>
    </source>
</evidence>
<dbReference type="EMBL" id="CM031819">
    <property type="protein sequence ID" value="KAG6636552.1"/>
    <property type="molecule type" value="Genomic_DNA"/>
</dbReference>
<dbReference type="AlphaFoldDB" id="A0A8T1P554"/>
<reference evidence="1" key="1">
    <citation type="submission" date="2020-12" db="EMBL/GenBank/DDBJ databases">
        <title>WGS assembly of Carya illinoinensis cv. Pawnee.</title>
        <authorList>
            <person name="Platts A."/>
            <person name="Shu S."/>
            <person name="Wright S."/>
            <person name="Barry K."/>
            <person name="Edger P."/>
            <person name="Pires J.C."/>
            <person name="Schmutz J."/>
        </authorList>
    </citation>
    <scope>NUCLEOTIDE SEQUENCE</scope>
    <source>
        <tissue evidence="1">Leaf</tissue>
    </source>
</reference>
<comment type="caution">
    <text evidence="1">The sequence shown here is derived from an EMBL/GenBank/DDBJ whole genome shotgun (WGS) entry which is preliminary data.</text>
</comment>
<evidence type="ECO:0000313" key="2">
    <source>
        <dbReference type="EMBL" id="KAG6688312.1"/>
    </source>
</evidence>
<name>A0A8T1P554_CARIL</name>
<dbReference type="OrthoDB" id="1916282at2759"/>
<reference evidence="2" key="2">
    <citation type="submission" date="2021-01" db="EMBL/GenBank/DDBJ databases">
        <authorList>
            <person name="Lovell J.T."/>
            <person name="Bentley N."/>
            <person name="Bhattarai G."/>
            <person name="Jenkins J.W."/>
            <person name="Sreedasyam A."/>
            <person name="Alarcon Y."/>
            <person name="Bock C."/>
            <person name="Boston L."/>
            <person name="Carlson J."/>
            <person name="Cervantes K."/>
            <person name="Clermont K."/>
            <person name="Krom N."/>
            <person name="Kubenka K."/>
            <person name="Mamidi S."/>
            <person name="Mattison C."/>
            <person name="Monteros M."/>
            <person name="Pisani C."/>
            <person name="Plott C."/>
            <person name="Rajasekar S."/>
            <person name="Rhein H.S."/>
            <person name="Rohla C."/>
            <person name="Song M."/>
            <person name="Hilaire R.S."/>
            <person name="Shu S."/>
            <person name="Wells L."/>
            <person name="Wang X."/>
            <person name="Webber J."/>
            <person name="Heerema R.J."/>
            <person name="Klein P."/>
            <person name="Conner P."/>
            <person name="Grauke L."/>
            <person name="Grimwood J."/>
            <person name="Schmutz J."/>
            <person name="Randall J.J."/>
        </authorList>
    </citation>
    <scope>NUCLEOTIDE SEQUENCE</scope>
    <source>
        <tissue evidence="2">Leaf</tissue>
    </source>
</reference>
<gene>
    <name evidence="1" type="ORF">CIPAW_11G118700</name>
    <name evidence="2" type="ORF">I3842_11G118200</name>
</gene>
<dbReference type="Proteomes" id="UP000811246">
    <property type="component" value="Chromosome 11"/>
</dbReference>
<sequence>MGNCSLKGVTRDCYNSIRVLSDSGAVLQFRGPITAREILNDHPGYGIFQQGHASSPVQDLDYLIGGRLYYLLPLVKECALCNREVKEQVQNTMMIEQLEAEWLQAKRSMSAATDVAENLADGSALEVLPSVEDGVWRVKLVIDTKQLEEILSEQVNTEALIERMRMAASSAASASPSPKQTKGAWAWGMAWRPTLPNLFKGLDHGK</sequence>
<evidence type="ECO:0000313" key="1">
    <source>
        <dbReference type="EMBL" id="KAG6636552.1"/>
    </source>
</evidence>
<accession>A0A8T1P554</accession>
<proteinExistence type="predicted"/>
<dbReference type="PANTHER" id="PTHR33148">
    <property type="entry name" value="PLASTID MOVEMENT IMPAIRED PROTEIN-RELATED"/>
    <property type="match status" value="1"/>
</dbReference>
<dbReference type="PANTHER" id="PTHR33148:SF33">
    <property type="entry name" value="DUF4228 DOMAIN PROTEIN"/>
    <property type="match status" value="1"/>
</dbReference>
<dbReference type="EMBL" id="CM031835">
    <property type="protein sequence ID" value="KAG6688312.1"/>
    <property type="molecule type" value="Genomic_DNA"/>
</dbReference>
<dbReference type="InterPro" id="IPR025322">
    <property type="entry name" value="PADRE_dom"/>
</dbReference>